<sequence length="281" mass="31185">MTCAECKRRKIKCDRSQPCAPCTRRGEQSRCQWHIVEPIEKYVTRAEYDELKARFDELAAQVQRLLPASGVPPYYQMGMGSGLPGANPEAVSTYATASPLLYQPMMAPQTYPHHLDASTQGPQRFIKPEETQALGRHHQGAVGTTASPAAPMHASPTLSRPRPKSPTSTVAKHSPLSLASITSPYHPDTQSKNCHAQTLMLGERLRPGPRALEDPAVPSSEMAPLLRTRRRSQGRRRRYTSIAAGRLLYSHPRSRCPLHLDDSSILLIARQYQHGMTTGNY</sequence>
<feature type="domain" description="Zn(2)-C6 fungal-type" evidence="4">
    <location>
        <begin position="2"/>
        <end position="33"/>
    </location>
</feature>
<dbReference type="GO" id="GO:0005634">
    <property type="term" value="C:nucleus"/>
    <property type="evidence" value="ECO:0007669"/>
    <property type="project" value="UniProtKB-SubCell"/>
</dbReference>
<dbReference type="PANTHER" id="PTHR31001">
    <property type="entry name" value="UNCHARACTERIZED TRANSCRIPTIONAL REGULATORY PROTEIN"/>
    <property type="match status" value="1"/>
</dbReference>
<proteinExistence type="predicted"/>
<dbReference type="PROSITE" id="PS00463">
    <property type="entry name" value="ZN2_CY6_FUNGAL_1"/>
    <property type="match status" value="1"/>
</dbReference>
<evidence type="ECO:0000259" key="4">
    <source>
        <dbReference type="PROSITE" id="PS50048"/>
    </source>
</evidence>
<comment type="caution">
    <text evidence="5">The sequence shown here is derived from an EMBL/GenBank/DDBJ whole genome shotgun (WGS) entry which is preliminary data.</text>
</comment>
<evidence type="ECO:0000256" key="3">
    <source>
        <dbReference type="SAM" id="MobiDB-lite"/>
    </source>
</evidence>
<dbReference type="Gene3D" id="4.10.240.10">
    <property type="entry name" value="Zn(2)-C6 fungal-type DNA-binding domain"/>
    <property type="match status" value="1"/>
</dbReference>
<dbReference type="PANTHER" id="PTHR31001:SF90">
    <property type="entry name" value="CENTROMERE DNA-BINDING PROTEIN COMPLEX CBF3 SUBUNIT B"/>
    <property type="match status" value="1"/>
</dbReference>
<evidence type="ECO:0000256" key="1">
    <source>
        <dbReference type="ARBA" id="ARBA00004123"/>
    </source>
</evidence>
<dbReference type="InterPro" id="IPR050613">
    <property type="entry name" value="Sec_Metabolite_Reg"/>
</dbReference>
<accession>A0A9P5YB83</accession>
<dbReference type="EMBL" id="MU150247">
    <property type="protein sequence ID" value="KAF9465522.1"/>
    <property type="molecule type" value="Genomic_DNA"/>
</dbReference>
<evidence type="ECO:0000313" key="6">
    <source>
        <dbReference type="Proteomes" id="UP000807353"/>
    </source>
</evidence>
<dbReference type="PROSITE" id="PS50048">
    <property type="entry name" value="ZN2_CY6_FUNGAL_2"/>
    <property type="match status" value="1"/>
</dbReference>
<dbReference type="AlphaFoldDB" id="A0A9P5YB83"/>
<dbReference type="Proteomes" id="UP000807353">
    <property type="component" value="Unassembled WGS sequence"/>
</dbReference>
<dbReference type="InterPro" id="IPR001138">
    <property type="entry name" value="Zn2Cys6_DnaBD"/>
</dbReference>
<feature type="compositionally biased region" description="Polar residues" evidence="3">
    <location>
        <begin position="165"/>
        <end position="174"/>
    </location>
</feature>
<dbReference type="OrthoDB" id="3362851at2759"/>
<keyword evidence="2" id="KW-0539">Nucleus</keyword>
<comment type="subcellular location">
    <subcellularLocation>
        <location evidence="1">Nucleus</location>
    </subcellularLocation>
</comment>
<evidence type="ECO:0000256" key="2">
    <source>
        <dbReference type="ARBA" id="ARBA00023242"/>
    </source>
</evidence>
<gene>
    <name evidence="5" type="ORF">BDZ94DRAFT_349338</name>
</gene>
<dbReference type="GO" id="GO:0000981">
    <property type="term" value="F:DNA-binding transcription factor activity, RNA polymerase II-specific"/>
    <property type="evidence" value="ECO:0007669"/>
    <property type="project" value="InterPro"/>
</dbReference>
<dbReference type="InterPro" id="IPR036864">
    <property type="entry name" value="Zn2-C6_fun-type_DNA-bd_sf"/>
</dbReference>
<dbReference type="GO" id="GO:0008270">
    <property type="term" value="F:zinc ion binding"/>
    <property type="evidence" value="ECO:0007669"/>
    <property type="project" value="InterPro"/>
</dbReference>
<protein>
    <recommendedName>
        <fullName evidence="4">Zn(2)-C6 fungal-type domain-containing protein</fullName>
    </recommendedName>
</protein>
<evidence type="ECO:0000313" key="5">
    <source>
        <dbReference type="EMBL" id="KAF9465522.1"/>
    </source>
</evidence>
<dbReference type="Pfam" id="PF00172">
    <property type="entry name" value="Zn_clus"/>
    <property type="match status" value="1"/>
</dbReference>
<keyword evidence="6" id="KW-1185">Reference proteome</keyword>
<dbReference type="SUPFAM" id="SSF57701">
    <property type="entry name" value="Zn2/Cys6 DNA-binding domain"/>
    <property type="match status" value="1"/>
</dbReference>
<reference evidence="5" key="1">
    <citation type="submission" date="2020-11" db="EMBL/GenBank/DDBJ databases">
        <authorList>
            <consortium name="DOE Joint Genome Institute"/>
            <person name="Ahrendt S."/>
            <person name="Riley R."/>
            <person name="Andreopoulos W."/>
            <person name="Labutti K."/>
            <person name="Pangilinan J."/>
            <person name="Ruiz-Duenas F.J."/>
            <person name="Barrasa J.M."/>
            <person name="Sanchez-Garcia M."/>
            <person name="Camarero S."/>
            <person name="Miyauchi S."/>
            <person name="Serrano A."/>
            <person name="Linde D."/>
            <person name="Babiker R."/>
            <person name="Drula E."/>
            <person name="Ayuso-Fernandez I."/>
            <person name="Pacheco R."/>
            <person name="Padilla G."/>
            <person name="Ferreira P."/>
            <person name="Barriuso J."/>
            <person name="Kellner H."/>
            <person name="Castanera R."/>
            <person name="Alfaro M."/>
            <person name="Ramirez L."/>
            <person name="Pisabarro A.G."/>
            <person name="Kuo A."/>
            <person name="Tritt A."/>
            <person name="Lipzen A."/>
            <person name="He G."/>
            <person name="Yan M."/>
            <person name="Ng V."/>
            <person name="Cullen D."/>
            <person name="Martin F."/>
            <person name="Rosso M.-N."/>
            <person name="Henrissat B."/>
            <person name="Hibbett D."/>
            <person name="Martinez A.T."/>
            <person name="Grigoriev I.V."/>
        </authorList>
    </citation>
    <scope>NUCLEOTIDE SEQUENCE</scope>
    <source>
        <strain evidence="5">CBS 247.69</strain>
    </source>
</reference>
<dbReference type="CDD" id="cd00067">
    <property type="entry name" value="GAL4"/>
    <property type="match status" value="1"/>
</dbReference>
<name>A0A9P5YB83_9AGAR</name>
<feature type="region of interest" description="Disordered" evidence="3">
    <location>
        <begin position="133"/>
        <end position="174"/>
    </location>
</feature>
<organism evidence="5 6">
    <name type="scientific">Collybia nuda</name>
    <dbReference type="NCBI Taxonomy" id="64659"/>
    <lineage>
        <taxon>Eukaryota</taxon>
        <taxon>Fungi</taxon>
        <taxon>Dikarya</taxon>
        <taxon>Basidiomycota</taxon>
        <taxon>Agaricomycotina</taxon>
        <taxon>Agaricomycetes</taxon>
        <taxon>Agaricomycetidae</taxon>
        <taxon>Agaricales</taxon>
        <taxon>Tricholomatineae</taxon>
        <taxon>Clitocybaceae</taxon>
        <taxon>Collybia</taxon>
    </lineage>
</organism>